<dbReference type="GO" id="GO:1990904">
    <property type="term" value="C:ribonucleoprotein complex"/>
    <property type="evidence" value="ECO:0007669"/>
    <property type="project" value="UniProtKB-KW"/>
</dbReference>
<dbReference type="InterPro" id="IPR027437">
    <property type="entry name" value="Rbsml_uS13_C"/>
</dbReference>
<organism evidence="4">
    <name type="scientific">mine drainage metagenome</name>
    <dbReference type="NCBI Taxonomy" id="410659"/>
    <lineage>
        <taxon>unclassified sequences</taxon>
        <taxon>metagenomes</taxon>
        <taxon>ecological metagenomes</taxon>
    </lineage>
</organism>
<dbReference type="PROSITE" id="PS50159">
    <property type="entry name" value="RIBOSOMAL_S13_2"/>
    <property type="match status" value="1"/>
</dbReference>
<reference evidence="4" key="2">
    <citation type="journal article" date="2014" name="ISME J.">
        <title>Microbial stratification in low pH oxic and suboxic macroscopic growths along an acid mine drainage.</title>
        <authorList>
            <person name="Mendez-Garcia C."/>
            <person name="Mesa V."/>
            <person name="Sprenger R.R."/>
            <person name="Richter M."/>
            <person name="Diez M.S."/>
            <person name="Solano J."/>
            <person name="Bargiela R."/>
            <person name="Golyshina O.V."/>
            <person name="Manteca A."/>
            <person name="Ramos J.L."/>
            <person name="Gallego J.R."/>
            <person name="Llorente I."/>
            <person name="Martins Dos Santos V.A."/>
            <person name="Jensen O.N."/>
            <person name="Pelaez A.I."/>
            <person name="Sanchez J."/>
            <person name="Ferrer M."/>
        </authorList>
    </citation>
    <scope>NUCLEOTIDE SEQUENCE</scope>
</reference>
<name>T1AYR1_9ZZZZ</name>
<dbReference type="InterPro" id="IPR001892">
    <property type="entry name" value="Ribosomal_uS13"/>
</dbReference>
<dbReference type="AlphaFoldDB" id="T1AYR1"/>
<dbReference type="InterPro" id="IPR018269">
    <property type="entry name" value="Ribosomal_uS13_CS"/>
</dbReference>
<evidence type="ECO:0000313" key="4">
    <source>
        <dbReference type="EMBL" id="EQD45784.1"/>
    </source>
</evidence>
<dbReference type="GO" id="GO:0006412">
    <property type="term" value="P:translation"/>
    <property type="evidence" value="ECO:0007669"/>
    <property type="project" value="InterPro"/>
</dbReference>
<dbReference type="InterPro" id="IPR010979">
    <property type="entry name" value="Ribosomal_uS13-like_H2TH"/>
</dbReference>
<dbReference type="PROSITE" id="PS00646">
    <property type="entry name" value="RIBOSOMAL_S13_1"/>
    <property type="match status" value="1"/>
</dbReference>
<dbReference type="Gene3D" id="4.10.910.10">
    <property type="entry name" value="30s ribosomal protein s13, domain 2"/>
    <property type="match status" value="1"/>
</dbReference>
<dbReference type="GO" id="GO:0005840">
    <property type="term" value="C:ribosome"/>
    <property type="evidence" value="ECO:0007669"/>
    <property type="project" value="UniProtKB-KW"/>
</dbReference>
<proteinExistence type="inferred from homology"/>
<reference evidence="4" key="1">
    <citation type="submission" date="2013-08" db="EMBL/GenBank/DDBJ databases">
        <authorList>
            <person name="Mendez C."/>
            <person name="Richter M."/>
            <person name="Ferrer M."/>
            <person name="Sanchez J."/>
        </authorList>
    </citation>
    <scope>NUCLEOTIDE SEQUENCE</scope>
</reference>
<dbReference type="EMBL" id="AUZZ01006607">
    <property type="protein sequence ID" value="EQD45784.1"/>
    <property type="molecule type" value="Genomic_DNA"/>
</dbReference>
<dbReference type="Pfam" id="PF00416">
    <property type="entry name" value="Ribosomal_S13"/>
    <property type="match status" value="1"/>
</dbReference>
<accession>T1AYR1</accession>
<comment type="caution">
    <text evidence="4">The sequence shown here is derived from an EMBL/GenBank/DDBJ whole genome shotgun (WGS) entry which is preliminary data.</text>
</comment>
<feature type="non-terminal residue" evidence="4">
    <location>
        <position position="1"/>
    </location>
</feature>
<evidence type="ECO:0000256" key="3">
    <source>
        <dbReference type="ARBA" id="ARBA00023274"/>
    </source>
</evidence>
<dbReference type="GO" id="GO:0003735">
    <property type="term" value="F:structural constituent of ribosome"/>
    <property type="evidence" value="ECO:0007669"/>
    <property type="project" value="InterPro"/>
</dbReference>
<evidence type="ECO:0000256" key="2">
    <source>
        <dbReference type="ARBA" id="ARBA00022980"/>
    </source>
</evidence>
<dbReference type="SUPFAM" id="SSF46946">
    <property type="entry name" value="S13-like H2TH domain"/>
    <property type="match status" value="1"/>
</dbReference>
<dbReference type="GO" id="GO:0003723">
    <property type="term" value="F:RNA binding"/>
    <property type="evidence" value="ECO:0007669"/>
    <property type="project" value="InterPro"/>
</dbReference>
<gene>
    <name evidence="4" type="ORF">B2A_09148</name>
</gene>
<evidence type="ECO:0000256" key="1">
    <source>
        <dbReference type="ARBA" id="ARBA00008080"/>
    </source>
</evidence>
<sequence>DIEKIKEYVGSRYYEGLPDWVLNHRNEIISGEDLNLISNDLTVQLQEDLNFMKKMKSYKGVRHETGHKVRGQRTKANGRHGLAIGVIKKKE</sequence>
<keyword evidence="3" id="KW-0687">Ribonucleoprotein</keyword>
<comment type="similarity">
    <text evidence="1">Belongs to the universal ribosomal protein uS13 family.</text>
</comment>
<keyword evidence="2 4" id="KW-0689">Ribosomal protein</keyword>
<protein>
    <submittedName>
        <fullName evidence="4">30S ribosomal protein S13P</fullName>
    </submittedName>
</protein>